<comment type="caution">
    <text evidence="1">The sequence shown here is derived from an EMBL/GenBank/DDBJ whole genome shotgun (WGS) entry which is preliminary data.</text>
</comment>
<name>A0A2I1DG11_ASPC2</name>
<dbReference type="GeneID" id="36540910"/>
<dbReference type="VEuPathDB" id="FungiDB:P168DRAFT_23377"/>
<dbReference type="EMBL" id="MSFM01000001">
    <property type="protein sequence ID" value="PKY08808.1"/>
    <property type="molecule type" value="Genomic_DNA"/>
</dbReference>
<sequence length="82" mass="8796">MVPLNPWDCCGCVWVSATLGFGESGSVEITCTIIDPRSALLALCLSPSRSLLVLPTGDFFVSDHMVKNIGILPFSSLIIRTI</sequence>
<evidence type="ECO:0000313" key="2">
    <source>
        <dbReference type="Proteomes" id="UP000234254"/>
    </source>
</evidence>
<keyword evidence="2" id="KW-1185">Reference proteome</keyword>
<proteinExistence type="predicted"/>
<dbReference type="AlphaFoldDB" id="A0A2I1DG11"/>
<accession>A0A2I1DG11</accession>
<dbReference type="RefSeq" id="XP_024697402.1">
    <property type="nucleotide sequence ID" value="XM_024833386.1"/>
</dbReference>
<dbReference type="Proteomes" id="UP000234254">
    <property type="component" value="Unassembled WGS sequence"/>
</dbReference>
<organism evidence="1 2">
    <name type="scientific">Aspergillus campestris (strain IBT 28561)</name>
    <dbReference type="NCBI Taxonomy" id="1392248"/>
    <lineage>
        <taxon>Eukaryota</taxon>
        <taxon>Fungi</taxon>
        <taxon>Dikarya</taxon>
        <taxon>Ascomycota</taxon>
        <taxon>Pezizomycotina</taxon>
        <taxon>Eurotiomycetes</taxon>
        <taxon>Eurotiomycetidae</taxon>
        <taxon>Eurotiales</taxon>
        <taxon>Aspergillaceae</taxon>
        <taxon>Aspergillus</taxon>
        <taxon>Aspergillus subgen. Circumdati</taxon>
    </lineage>
</organism>
<reference evidence="1" key="1">
    <citation type="submission" date="2016-12" db="EMBL/GenBank/DDBJ databases">
        <title>The genomes of Aspergillus section Nigri reveals drivers in fungal speciation.</title>
        <authorList>
            <consortium name="DOE Joint Genome Institute"/>
            <person name="Vesth T.C."/>
            <person name="Nybo J."/>
            <person name="Theobald S."/>
            <person name="Brandl J."/>
            <person name="Frisvad J.C."/>
            <person name="Nielsen K.F."/>
            <person name="Lyhne E.K."/>
            <person name="Kogle M.E."/>
            <person name="Kuo A."/>
            <person name="Riley R."/>
            <person name="Clum A."/>
            <person name="Nolan M."/>
            <person name="Lipzen A."/>
            <person name="Salamov A."/>
            <person name="Henrissat B."/>
            <person name="Wiebenga A."/>
            <person name="De vries R.P."/>
            <person name="Grigoriev I.V."/>
            <person name="Mortensen U.H."/>
            <person name="Andersen M.R."/>
            <person name="Baker S.E."/>
        </authorList>
    </citation>
    <scope>NUCLEOTIDE SEQUENCE</scope>
    <source>
        <strain evidence="1">IBT 28561</strain>
    </source>
</reference>
<gene>
    <name evidence="1" type="ORF">P168DRAFT_23377</name>
</gene>
<evidence type="ECO:0000313" key="1">
    <source>
        <dbReference type="EMBL" id="PKY08808.1"/>
    </source>
</evidence>
<protein>
    <submittedName>
        <fullName evidence="1">Uncharacterized protein</fullName>
    </submittedName>
</protein>